<accession>A0A2H1WNH5</accession>
<dbReference type="AlphaFoldDB" id="A0A2H1WNH5"/>
<organism evidence="1">
    <name type="scientific">Spodoptera frugiperda</name>
    <name type="common">Fall armyworm</name>
    <dbReference type="NCBI Taxonomy" id="7108"/>
    <lineage>
        <taxon>Eukaryota</taxon>
        <taxon>Metazoa</taxon>
        <taxon>Ecdysozoa</taxon>
        <taxon>Arthropoda</taxon>
        <taxon>Hexapoda</taxon>
        <taxon>Insecta</taxon>
        <taxon>Pterygota</taxon>
        <taxon>Neoptera</taxon>
        <taxon>Endopterygota</taxon>
        <taxon>Lepidoptera</taxon>
        <taxon>Glossata</taxon>
        <taxon>Ditrysia</taxon>
        <taxon>Noctuoidea</taxon>
        <taxon>Noctuidae</taxon>
        <taxon>Amphipyrinae</taxon>
        <taxon>Spodoptera</taxon>
    </lineage>
</organism>
<gene>
    <name evidence="1" type="ORF">SFRICE_036154</name>
</gene>
<name>A0A2H1WNH5_SPOFR</name>
<dbReference type="EMBL" id="ODYU01009899">
    <property type="protein sequence ID" value="SOQ54620.1"/>
    <property type="molecule type" value="Genomic_DNA"/>
</dbReference>
<proteinExistence type="predicted"/>
<sequence length="204" mass="23226">MRVKARHTSNVRKSRCRLNIRTMAPPSRENMEIFSRVFGAFINIVHIPTHDTQTRNNKLWITQRIAPCGNRTRYISPSHRTHHAVKIIISIGKRAEGSLDGKQSPPLIDTRYTRGVTSALPITANPNYNLCIMRMTLPYEWYIKGNESVVVLRLFAAHSSYALSPDQTQLGKGSHVELHSSEKKQHGYIQRALYIHQEALTNTG</sequence>
<protein>
    <submittedName>
        <fullName evidence="1">SFRICE_036154</fullName>
    </submittedName>
</protein>
<evidence type="ECO:0000313" key="1">
    <source>
        <dbReference type="EMBL" id="SOQ54620.1"/>
    </source>
</evidence>
<reference evidence="1" key="1">
    <citation type="submission" date="2016-07" db="EMBL/GenBank/DDBJ databases">
        <authorList>
            <person name="Bretaudeau A."/>
        </authorList>
    </citation>
    <scope>NUCLEOTIDE SEQUENCE</scope>
    <source>
        <strain evidence="1">Rice</strain>
        <tissue evidence="1">Whole body</tissue>
    </source>
</reference>